<sequence>MPIDFSFLLSCSRSTPLKPKLFAFVLSMSKHFHGLVSHPWRPWHQGLTSTAAYPVVHASPQRRAFPRLCATSDEALQPFNQLKLPFFMRMVQLQPIS</sequence>
<dbReference type="Proteomes" id="UP000187203">
    <property type="component" value="Unassembled WGS sequence"/>
</dbReference>
<reference evidence="2" key="1">
    <citation type="submission" date="2013-09" db="EMBL/GenBank/DDBJ databases">
        <title>Corchorus olitorius genome sequencing.</title>
        <authorList>
            <person name="Alam M."/>
            <person name="Haque M.S."/>
            <person name="Islam M.S."/>
            <person name="Emdad E.M."/>
            <person name="Islam M.M."/>
            <person name="Ahmed B."/>
            <person name="Halim A."/>
            <person name="Hossen Q.M.M."/>
            <person name="Hossain M.Z."/>
            <person name="Ahmed R."/>
            <person name="Khan M.M."/>
            <person name="Islam R."/>
            <person name="Rashid M.M."/>
            <person name="Khan S.A."/>
            <person name="Rahman M.S."/>
            <person name="Alam M."/>
            <person name="Yahiya A.S."/>
            <person name="Khan M.S."/>
            <person name="Azam M.S."/>
            <person name="Haque T."/>
            <person name="Lashkar M.Z.H."/>
            <person name="Akhand A.I."/>
            <person name="Morshed G."/>
            <person name="Roy S."/>
            <person name="Uddin K.S."/>
            <person name="Rabeya T."/>
            <person name="Hossain A.S."/>
            <person name="Chowdhury A."/>
            <person name="Snigdha A.R."/>
            <person name="Mortoza M.S."/>
            <person name="Matin S.A."/>
            <person name="Hoque S.M.E."/>
            <person name="Islam M.K."/>
            <person name="Roy D.K."/>
            <person name="Haider R."/>
            <person name="Moosa M.M."/>
            <person name="Elias S.M."/>
            <person name="Hasan A.M."/>
            <person name="Jahan S."/>
            <person name="Shafiuddin M."/>
            <person name="Mahmood N."/>
            <person name="Shommy N.S."/>
        </authorList>
    </citation>
    <scope>NUCLEOTIDE SEQUENCE [LARGE SCALE GENOMIC DNA]</scope>
    <source>
        <strain evidence="2">cv. O-4</strain>
    </source>
</reference>
<name>A0A1R3KHA8_9ROSI</name>
<dbReference type="EMBL" id="AWUE01013594">
    <property type="protein sequence ID" value="OMP06486.1"/>
    <property type="molecule type" value="Genomic_DNA"/>
</dbReference>
<proteinExistence type="predicted"/>
<evidence type="ECO:0000313" key="2">
    <source>
        <dbReference type="Proteomes" id="UP000187203"/>
    </source>
</evidence>
<keyword evidence="2" id="KW-1185">Reference proteome</keyword>
<gene>
    <name evidence="1" type="ORF">COLO4_08108</name>
</gene>
<comment type="caution">
    <text evidence="1">The sequence shown here is derived from an EMBL/GenBank/DDBJ whole genome shotgun (WGS) entry which is preliminary data.</text>
</comment>
<dbReference type="AlphaFoldDB" id="A0A1R3KHA8"/>
<organism evidence="1 2">
    <name type="scientific">Corchorus olitorius</name>
    <dbReference type="NCBI Taxonomy" id="93759"/>
    <lineage>
        <taxon>Eukaryota</taxon>
        <taxon>Viridiplantae</taxon>
        <taxon>Streptophyta</taxon>
        <taxon>Embryophyta</taxon>
        <taxon>Tracheophyta</taxon>
        <taxon>Spermatophyta</taxon>
        <taxon>Magnoliopsida</taxon>
        <taxon>eudicotyledons</taxon>
        <taxon>Gunneridae</taxon>
        <taxon>Pentapetalae</taxon>
        <taxon>rosids</taxon>
        <taxon>malvids</taxon>
        <taxon>Malvales</taxon>
        <taxon>Malvaceae</taxon>
        <taxon>Grewioideae</taxon>
        <taxon>Apeibeae</taxon>
        <taxon>Corchorus</taxon>
    </lineage>
</organism>
<evidence type="ECO:0000313" key="1">
    <source>
        <dbReference type="EMBL" id="OMP06486.1"/>
    </source>
</evidence>
<protein>
    <submittedName>
        <fullName evidence="1">Uncharacterized protein</fullName>
    </submittedName>
</protein>
<accession>A0A1R3KHA8</accession>